<proteinExistence type="predicted"/>
<gene>
    <name evidence="3" type="ORF">GCM10025770_14600</name>
</gene>
<dbReference type="Proteomes" id="UP001500547">
    <property type="component" value="Unassembled WGS sequence"/>
</dbReference>
<feature type="transmembrane region" description="Helical" evidence="1">
    <location>
        <begin position="36"/>
        <end position="69"/>
    </location>
</feature>
<protein>
    <submittedName>
        <fullName evidence="3">DUF4129 domain-containing protein</fullName>
    </submittedName>
</protein>
<accession>A0ABP9QJR2</accession>
<evidence type="ECO:0000256" key="1">
    <source>
        <dbReference type="SAM" id="Phobius"/>
    </source>
</evidence>
<feature type="domain" description="Protein-glutamine gamma-glutamyltransferase-like C-terminal" evidence="2">
    <location>
        <begin position="437"/>
        <end position="506"/>
    </location>
</feature>
<keyword evidence="1" id="KW-0812">Transmembrane</keyword>
<sequence length="520" mass="58396">MDLERLSITLRPRNGWEAADLGIRLAVREARSIYPAWLLFITALCVLLFGGAFLLDIEMFWAFLLLWWLRPLSDRVILHRVSHLIFGETPSLRDTLRALPGMLWRSALIGDLLWRRIDLRRSLRMPVAVLEGLRGKPARQRRALIARRVSGTGIWLTLGLSWLETVICFGSLALLFLLLPESLRNDLNFRSLMVGEWRWLDIVISAFYIAAHVFIEPLYVAAGFMLYIKRRNDLEAWDIELQFRRLQQAHEARASGPVSTGISAAIGGLLLCAALACSGGLNEAHAAPIVTDAAREARIAEAPEAASQVMADPVFGTEETRREWKWKPFEFKNPDINSPNWLKEWGKSFARFVSAFAEFLATAGRGLGWAVLAIIIVALIIVLAREMRRRQGKARSFTPLAELAGFDIRPESLPDDVAAAARQLMQTGKPREALSLLFRGALSALAWRDHVPFAPGDTEGDCLDRVHQHAPACFSPLARLLSSWQTLAWAHRDLDAGTLEQLCREWPQHFSRHKAARGAA</sequence>
<dbReference type="InterPro" id="IPR025403">
    <property type="entry name" value="TgpA-like_C"/>
</dbReference>
<feature type="transmembrane region" description="Helical" evidence="1">
    <location>
        <begin position="154"/>
        <end position="179"/>
    </location>
</feature>
<feature type="transmembrane region" description="Helical" evidence="1">
    <location>
        <begin position="199"/>
        <end position="228"/>
    </location>
</feature>
<dbReference type="EMBL" id="BAABLD010000007">
    <property type="protein sequence ID" value="GAA5163042.1"/>
    <property type="molecule type" value="Genomic_DNA"/>
</dbReference>
<keyword evidence="1" id="KW-1133">Transmembrane helix</keyword>
<name>A0ABP9QJR2_9RHOO</name>
<keyword evidence="4" id="KW-1185">Reference proteome</keyword>
<evidence type="ECO:0000313" key="3">
    <source>
        <dbReference type="EMBL" id="GAA5163042.1"/>
    </source>
</evidence>
<dbReference type="RefSeq" id="WP_345532225.1">
    <property type="nucleotide sequence ID" value="NZ_BAABLD010000007.1"/>
</dbReference>
<feature type="transmembrane region" description="Helical" evidence="1">
    <location>
        <begin position="366"/>
        <end position="384"/>
    </location>
</feature>
<dbReference type="Pfam" id="PF13559">
    <property type="entry name" value="DUF4129"/>
    <property type="match status" value="1"/>
</dbReference>
<comment type="caution">
    <text evidence="3">The sequence shown here is derived from an EMBL/GenBank/DDBJ whole genome shotgun (WGS) entry which is preliminary data.</text>
</comment>
<keyword evidence="1" id="KW-0472">Membrane</keyword>
<evidence type="ECO:0000259" key="2">
    <source>
        <dbReference type="Pfam" id="PF13559"/>
    </source>
</evidence>
<feature type="transmembrane region" description="Helical" evidence="1">
    <location>
        <begin position="254"/>
        <end position="276"/>
    </location>
</feature>
<organism evidence="3 4">
    <name type="scientific">Viridibacterium curvum</name>
    <dbReference type="NCBI Taxonomy" id="1101404"/>
    <lineage>
        <taxon>Bacteria</taxon>
        <taxon>Pseudomonadati</taxon>
        <taxon>Pseudomonadota</taxon>
        <taxon>Betaproteobacteria</taxon>
        <taxon>Rhodocyclales</taxon>
        <taxon>Rhodocyclaceae</taxon>
        <taxon>Viridibacterium</taxon>
    </lineage>
</organism>
<reference evidence="4" key="1">
    <citation type="journal article" date="2019" name="Int. J. Syst. Evol. Microbiol.">
        <title>The Global Catalogue of Microorganisms (GCM) 10K type strain sequencing project: providing services to taxonomists for standard genome sequencing and annotation.</title>
        <authorList>
            <consortium name="The Broad Institute Genomics Platform"/>
            <consortium name="The Broad Institute Genome Sequencing Center for Infectious Disease"/>
            <person name="Wu L."/>
            <person name="Ma J."/>
        </authorList>
    </citation>
    <scope>NUCLEOTIDE SEQUENCE [LARGE SCALE GENOMIC DNA]</scope>
    <source>
        <strain evidence="4">JCM 18715</strain>
    </source>
</reference>
<evidence type="ECO:0000313" key="4">
    <source>
        <dbReference type="Proteomes" id="UP001500547"/>
    </source>
</evidence>